<dbReference type="Gene3D" id="3.30.1340.30">
    <property type="match status" value="1"/>
</dbReference>
<dbReference type="Proteomes" id="UP000054859">
    <property type="component" value="Unassembled WGS sequence"/>
</dbReference>
<evidence type="ECO:0000259" key="2">
    <source>
        <dbReference type="PROSITE" id="PS50914"/>
    </source>
</evidence>
<dbReference type="PANTHER" id="PTHR34606">
    <property type="entry name" value="BON DOMAIN-CONTAINING PROTEIN"/>
    <property type="match status" value="1"/>
</dbReference>
<keyword evidence="1" id="KW-0732">Signal</keyword>
<dbReference type="RefSeq" id="WP_058461881.1">
    <property type="nucleotide sequence ID" value="NZ_CAAAHS010000005.1"/>
</dbReference>
<feature type="signal peptide" evidence="1">
    <location>
        <begin position="1"/>
        <end position="21"/>
    </location>
</feature>
<dbReference type="PANTHER" id="PTHR34606:SF16">
    <property type="entry name" value="BON DOMAIN-CONTAINING PROTEIN"/>
    <property type="match status" value="1"/>
</dbReference>
<feature type="domain" description="BON" evidence="2">
    <location>
        <begin position="34"/>
        <end position="101"/>
    </location>
</feature>
<sequence length="101" mass="10982">MLRIFKCISLTLFAFIIIACAKQSKPETTGQYLDSTTITAKVKASLIDKLGAEGFAINVKTYKDEVQLSGFVNNASVKVKAGEIAKKTANVQSVRNDLIIK</sequence>
<name>A0A0W0R575_9GAMM</name>
<dbReference type="Pfam" id="PF04972">
    <property type="entry name" value="BON"/>
    <property type="match status" value="1"/>
</dbReference>
<keyword evidence="5" id="KW-1185">Reference proteome</keyword>
<proteinExistence type="predicted"/>
<dbReference type="PROSITE" id="PS51257">
    <property type="entry name" value="PROKAR_LIPOPROTEIN"/>
    <property type="match status" value="1"/>
</dbReference>
<evidence type="ECO:0000256" key="1">
    <source>
        <dbReference type="SAM" id="SignalP"/>
    </source>
</evidence>
<protein>
    <submittedName>
        <fullName evidence="3">Putative periplasmic or secreted lipoprotein</fullName>
    </submittedName>
</protein>
<dbReference type="InterPro" id="IPR007055">
    <property type="entry name" value="BON_dom"/>
</dbReference>
<dbReference type="PATRIC" id="fig|45056.6.peg.869"/>
<dbReference type="OrthoDB" id="7360581at2"/>
<dbReference type="PROSITE" id="PS50914">
    <property type="entry name" value="BON"/>
    <property type="match status" value="1"/>
</dbReference>
<keyword evidence="4" id="KW-0614">Plasmid</keyword>
<reference evidence="3 5" key="1">
    <citation type="submission" date="2015-11" db="EMBL/GenBank/DDBJ databases">
        <title>Identification of large and diverse effector repertoires of 38 Legionella species.</title>
        <authorList>
            <person name="Burstein D."/>
            <person name="Amaro F."/>
            <person name="Zusman T."/>
            <person name="Lifshitz Z."/>
            <person name="Cohen O."/>
            <person name="Gilbert J.A."/>
            <person name="Pupko T."/>
            <person name="Shuman H.A."/>
            <person name="Segal G."/>
        </authorList>
    </citation>
    <scope>NUCLEOTIDE SEQUENCE [LARGE SCALE GENOMIC DNA]</scope>
    <source>
        <strain evidence="3 5">1762-AUS-E</strain>
    </source>
</reference>
<evidence type="ECO:0000313" key="4">
    <source>
        <dbReference type="EMBL" id="VEH85576.1"/>
    </source>
</evidence>
<geneLocation type="plasmid" evidence="4 6">
    <name>19</name>
</geneLocation>
<evidence type="ECO:0000313" key="3">
    <source>
        <dbReference type="EMBL" id="KTC66181.1"/>
    </source>
</evidence>
<dbReference type="InterPro" id="IPR051686">
    <property type="entry name" value="Lipoprotein_DolP"/>
</dbReference>
<evidence type="ECO:0000313" key="5">
    <source>
        <dbReference type="Proteomes" id="UP000054859"/>
    </source>
</evidence>
<organism evidence="3 5">
    <name type="scientific">Legionella adelaidensis</name>
    <dbReference type="NCBI Taxonomy" id="45056"/>
    <lineage>
        <taxon>Bacteria</taxon>
        <taxon>Pseudomonadati</taxon>
        <taxon>Pseudomonadota</taxon>
        <taxon>Gammaproteobacteria</taxon>
        <taxon>Legionellales</taxon>
        <taxon>Legionellaceae</taxon>
        <taxon>Legionella</taxon>
    </lineage>
</organism>
<evidence type="ECO:0000313" key="6">
    <source>
        <dbReference type="Proteomes" id="UP000281170"/>
    </source>
</evidence>
<accession>A0A0W0R575</accession>
<dbReference type="AlphaFoldDB" id="A0A0W0R575"/>
<feature type="chain" id="PRO_5033246004" evidence="1">
    <location>
        <begin position="22"/>
        <end position="101"/>
    </location>
</feature>
<dbReference type="STRING" id="45056.Lade_0839"/>
<dbReference type="KEGG" id="ladl:NCTC12735_01211"/>
<dbReference type="Proteomes" id="UP000281170">
    <property type="component" value="Plasmid 19"/>
</dbReference>
<dbReference type="EMBL" id="LNKA01000001">
    <property type="protein sequence ID" value="KTC66181.1"/>
    <property type="molecule type" value="Genomic_DNA"/>
</dbReference>
<gene>
    <name evidence="4" type="primary">osmY_3</name>
    <name evidence="3" type="ORF">Lade_0839</name>
    <name evidence="4" type="ORF">NCTC12735_01211</name>
</gene>
<keyword evidence="3" id="KW-0449">Lipoprotein</keyword>
<dbReference type="EMBL" id="LR134428">
    <property type="protein sequence ID" value="VEH85576.1"/>
    <property type="molecule type" value="Genomic_DNA"/>
</dbReference>
<reference evidence="4 6" key="2">
    <citation type="submission" date="2018-12" db="EMBL/GenBank/DDBJ databases">
        <authorList>
            <consortium name="Pathogen Informatics"/>
        </authorList>
    </citation>
    <scope>NUCLEOTIDE SEQUENCE [LARGE SCALE GENOMIC DNA]</scope>
    <source>
        <strain evidence="4 6">NCTC12735</strain>
        <plasmid evidence="6">19</plasmid>
    </source>
</reference>